<evidence type="ECO:0000313" key="5">
    <source>
        <dbReference type="Proteomes" id="UP000751852"/>
    </source>
</evidence>
<dbReference type="Proteomes" id="UP000751852">
    <property type="component" value="Unassembled WGS sequence"/>
</dbReference>
<keyword evidence="2" id="KW-0812">Transmembrane</keyword>
<protein>
    <submittedName>
        <fullName evidence="4">LytR family transcriptional regulator</fullName>
    </submittedName>
</protein>
<organism evidence="4 5">
    <name type="scientific">Staphylococcus canis</name>
    <dbReference type="NCBI Taxonomy" id="2724942"/>
    <lineage>
        <taxon>Bacteria</taxon>
        <taxon>Bacillati</taxon>
        <taxon>Bacillota</taxon>
        <taxon>Bacilli</taxon>
        <taxon>Bacillales</taxon>
        <taxon>Staphylococcaceae</taxon>
        <taxon>Staphylococcus</taxon>
    </lineage>
</organism>
<dbReference type="Pfam" id="PF03816">
    <property type="entry name" value="LytR_cpsA_psr"/>
    <property type="match status" value="1"/>
</dbReference>
<name>A0ABS0TAT5_9STAP</name>
<dbReference type="EMBL" id="JABANU010000028">
    <property type="protein sequence ID" value="MBI5975828.1"/>
    <property type="molecule type" value="Genomic_DNA"/>
</dbReference>
<keyword evidence="2" id="KW-0472">Membrane</keyword>
<dbReference type="InterPro" id="IPR050922">
    <property type="entry name" value="LytR/CpsA/Psr_CW_biosynth"/>
</dbReference>
<evidence type="ECO:0000256" key="2">
    <source>
        <dbReference type="SAM" id="Phobius"/>
    </source>
</evidence>
<dbReference type="PANTHER" id="PTHR33392">
    <property type="entry name" value="POLYISOPRENYL-TEICHOIC ACID--PEPTIDOGLYCAN TEICHOIC ACID TRANSFERASE TAGU"/>
    <property type="match status" value="1"/>
</dbReference>
<proteinExistence type="inferred from homology"/>
<evidence type="ECO:0000313" key="4">
    <source>
        <dbReference type="EMBL" id="MBI5975828.1"/>
    </source>
</evidence>
<dbReference type="InterPro" id="IPR004474">
    <property type="entry name" value="LytR_CpsA_psr"/>
</dbReference>
<accession>A0ABS0TAT5</accession>
<dbReference type="RefSeq" id="WP_198618600.1">
    <property type="nucleotide sequence ID" value="NZ_JABANU010000028.1"/>
</dbReference>
<dbReference type="PANTHER" id="PTHR33392:SF6">
    <property type="entry name" value="POLYISOPRENYL-TEICHOIC ACID--PEPTIDOGLYCAN TEICHOIC ACID TRANSFERASE TAGU"/>
    <property type="match status" value="1"/>
</dbReference>
<dbReference type="Gene3D" id="3.40.630.190">
    <property type="entry name" value="LCP protein"/>
    <property type="match status" value="1"/>
</dbReference>
<sequence length="317" mass="34808">MNYQRSRKRKNPVIRVLLWVVGILFLFVLIAIAYLAFKLFAVGGAIHNPLNREHSELRSGQVDLNKGEPFSIALFGVDSNAERLSQGGGERSDTIMLLSVNPKTKTTEIISIPRDTQAEIVGHGTTEKINHAYAYGGPEMAVKSLERLMDVPVDHYATVNMDGLQQTIDTVGGIDVVSNATFTAQGNQFIQGQQTHLDGEQAMAFIRSRKEDGAGGDFGRQERQQIVLQGLANKLTSASSITNFNALMDQLGENVKTDLSIGELNTVRSKYSNANEHVNRHTLEGTGGIQADGLYYFIPDENNKAELSQLFRSNLGI</sequence>
<comment type="similarity">
    <text evidence="1">Belongs to the LytR/CpsA/Psr (LCP) family.</text>
</comment>
<keyword evidence="5" id="KW-1185">Reference proteome</keyword>
<gene>
    <name evidence="4" type="ORF">HHH54_09515</name>
</gene>
<feature type="transmembrane region" description="Helical" evidence="2">
    <location>
        <begin position="12"/>
        <end position="37"/>
    </location>
</feature>
<feature type="domain" description="Cell envelope-related transcriptional attenuator" evidence="3">
    <location>
        <begin position="91"/>
        <end position="236"/>
    </location>
</feature>
<comment type="caution">
    <text evidence="4">The sequence shown here is derived from an EMBL/GenBank/DDBJ whole genome shotgun (WGS) entry which is preliminary data.</text>
</comment>
<dbReference type="NCBIfam" id="TIGR00350">
    <property type="entry name" value="lytR_cpsA_psr"/>
    <property type="match status" value="1"/>
</dbReference>
<evidence type="ECO:0000256" key="1">
    <source>
        <dbReference type="ARBA" id="ARBA00006068"/>
    </source>
</evidence>
<keyword evidence="2" id="KW-1133">Transmembrane helix</keyword>
<reference evidence="4 5" key="1">
    <citation type="submission" date="2020-04" db="EMBL/GenBank/DDBJ databases">
        <title>Staphylococcus species from domestic dog.</title>
        <authorList>
            <person name="Paterson G.K."/>
        </authorList>
    </citation>
    <scope>NUCLEOTIDE SEQUENCE [LARGE SCALE GENOMIC DNA]</scope>
    <source>
        <strain evidence="4 5">H16/1A</strain>
    </source>
</reference>
<evidence type="ECO:0000259" key="3">
    <source>
        <dbReference type="Pfam" id="PF03816"/>
    </source>
</evidence>